<accession>A0A9D2L618</accession>
<dbReference type="EMBL" id="DWYS01000025">
    <property type="protein sequence ID" value="HJB06615.1"/>
    <property type="molecule type" value="Genomic_DNA"/>
</dbReference>
<dbReference type="GO" id="GO:0003677">
    <property type="term" value="F:DNA binding"/>
    <property type="evidence" value="ECO:0007669"/>
    <property type="project" value="UniProtKB-UniRule"/>
</dbReference>
<reference evidence="4" key="1">
    <citation type="journal article" date="2021" name="PeerJ">
        <title>Extensive microbial diversity within the chicken gut microbiome revealed by metagenomics and culture.</title>
        <authorList>
            <person name="Gilroy R."/>
            <person name="Ravi A."/>
            <person name="Getino M."/>
            <person name="Pursley I."/>
            <person name="Horton D.L."/>
            <person name="Alikhan N.F."/>
            <person name="Baker D."/>
            <person name="Gharbi K."/>
            <person name="Hall N."/>
            <person name="Watson M."/>
            <person name="Adriaenssens E.M."/>
            <person name="Foster-Nyarko E."/>
            <person name="Jarju S."/>
            <person name="Secka A."/>
            <person name="Antonio M."/>
            <person name="Oren A."/>
            <person name="Chaudhuri R.R."/>
            <person name="La Ragione R."/>
            <person name="Hildebrand F."/>
            <person name="Pallen M.J."/>
        </authorList>
    </citation>
    <scope>NUCLEOTIDE SEQUENCE</scope>
    <source>
        <strain evidence="4">CHK188-4685</strain>
    </source>
</reference>
<proteinExistence type="predicted"/>
<protein>
    <submittedName>
        <fullName evidence="4">Response regulator transcription factor</fullName>
    </submittedName>
</protein>
<evidence type="ECO:0000256" key="2">
    <source>
        <dbReference type="PROSITE-ProRule" id="PRU01091"/>
    </source>
</evidence>
<dbReference type="SMART" id="SM00862">
    <property type="entry name" value="Trans_reg_C"/>
    <property type="match status" value="1"/>
</dbReference>
<dbReference type="Gene3D" id="1.10.10.10">
    <property type="entry name" value="Winged helix-like DNA-binding domain superfamily/Winged helix DNA-binding domain"/>
    <property type="match status" value="1"/>
</dbReference>
<keyword evidence="1 2" id="KW-0238">DNA-binding</keyword>
<evidence type="ECO:0000259" key="3">
    <source>
        <dbReference type="PROSITE" id="PS51755"/>
    </source>
</evidence>
<sequence>MIIIKSKEPKQELEEKILQILKREHIDAEQFFFSSQYELTFRHLTINGKTQQVLKNGRPVPLTRIEFNLLLFLAVHSGRVLSKEELFCAVWGRSSEDTLKVVTNTISNLRKKIKTGEDGGDYIHTVRGGYVFLES</sequence>
<gene>
    <name evidence="4" type="ORF">H9716_01980</name>
</gene>
<dbReference type="GO" id="GO:0000160">
    <property type="term" value="P:phosphorelay signal transduction system"/>
    <property type="evidence" value="ECO:0007669"/>
    <property type="project" value="InterPro"/>
</dbReference>
<comment type="caution">
    <text evidence="4">The sequence shown here is derived from an EMBL/GenBank/DDBJ whole genome shotgun (WGS) entry which is preliminary data.</text>
</comment>
<dbReference type="InterPro" id="IPR001867">
    <property type="entry name" value="OmpR/PhoB-type_DNA-bd"/>
</dbReference>
<organism evidence="4 5">
    <name type="scientific">Candidatus Enterocloster faecavium</name>
    <dbReference type="NCBI Taxonomy" id="2838560"/>
    <lineage>
        <taxon>Bacteria</taxon>
        <taxon>Bacillati</taxon>
        <taxon>Bacillota</taxon>
        <taxon>Clostridia</taxon>
        <taxon>Lachnospirales</taxon>
        <taxon>Lachnospiraceae</taxon>
        <taxon>Enterocloster</taxon>
    </lineage>
</organism>
<evidence type="ECO:0000313" key="4">
    <source>
        <dbReference type="EMBL" id="HJB06615.1"/>
    </source>
</evidence>
<dbReference type="PROSITE" id="PS51755">
    <property type="entry name" value="OMPR_PHOB"/>
    <property type="match status" value="1"/>
</dbReference>
<dbReference type="Pfam" id="PF00486">
    <property type="entry name" value="Trans_reg_C"/>
    <property type="match status" value="1"/>
</dbReference>
<dbReference type="GO" id="GO:0006355">
    <property type="term" value="P:regulation of DNA-templated transcription"/>
    <property type="evidence" value="ECO:0007669"/>
    <property type="project" value="InterPro"/>
</dbReference>
<dbReference type="InterPro" id="IPR016032">
    <property type="entry name" value="Sig_transdc_resp-reg_C-effctor"/>
</dbReference>
<reference evidence="4" key="2">
    <citation type="submission" date="2021-04" db="EMBL/GenBank/DDBJ databases">
        <authorList>
            <person name="Gilroy R."/>
        </authorList>
    </citation>
    <scope>NUCLEOTIDE SEQUENCE</scope>
    <source>
        <strain evidence="4">CHK188-4685</strain>
    </source>
</reference>
<evidence type="ECO:0000256" key="1">
    <source>
        <dbReference type="ARBA" id="ARBA00023125"/>
    </source>
</evidence>
<name>A0A9D2L618_9FIRM</name>
<dbReference type="Proteomes" id="UP000886804">
    <property type="component" value="Unassembled WGS sequence"/>
</dbReference>
<dbReference type="CDD" id="cd00383">
    <property type="entry name" value="trans_reg_C"/>
    <property type="match status" value="1"/>
</dbReference>
<feature type="domain" description="OmpR/PhoB-type" evidence="3">
    <location>
        <begin position="36"/>
        <end position="134"/>
    </location>
</feature>
<dbReference type="AlphaFoldDB" id="A0A9D2L618"/>
<feature type="DNA-binding region" description="OmpR/PhoB-type" evidence="2">
    <location>
        <begin position="36"/>
        <end position="134"/>
    </location>
</feature>
<dbReference type="InterPro" id="IPR036388">
    <property type="entry name" value="WH-like_DNA-bd_sf"/>
</dbReference>
<dbReference type="SUPFAM" id="SSF46894">
    <property type="entry name" value="C-terminal effector domain of the bipartite response regulators"/>
    <property type="match status" value="1"/>
</dbReference>
<evidence type="ECO:0000313" key="5">
    <source>
        <dbReference type="Proteomes" id="UP000886804"/>
    </source>
</evidence>